<sequence length="182" mass="20583">MSDFGITATFKLLLIGNTNVGKSSILLRFTDDAFLPPEEVSATIGVDFKVKVVEYEDRKYKLTIWDTAGQERFRTLTSSYYRGAQGVILVYDVTNRDTFEELGNWLQELNLYTNNGNIVKMIVGNKVDKESDRVVSREEGQALAEQLGTLFVECSAKTRQNINTAMEQLVGQIVNTPELWQK</sequence>
<dbReference type="InterPro" id="IPR050227">
    <property type="entry name" value="Rab"/>
</dbReference>
<dbReference type="InterPro" id="IPR001806">
    <property type="entry name" value="Small_GTPase"/>
</dbReference>
<dbReference type="NCBIfam" id="TIGR00231">
    <property type="entry name" value="small_GTP"/>
    <property type="match status" value="1"/>
</dbReference>
<keyword evidence="9" id="KW-0378">Hydrolase</keyword>
<dbReference type="PROSITE" id="PS51419">
    <property type="entry name" value="RAB"/>
    <property type="match status" value="1"/>
</dbReference>
<evidence type="ECO:0000256" key="4">
    <source>
        <dbReference type="ARBA" id="ARBA00022741"/>
    </source>
</evidence>
<keyword evidence="6" id="KW-0342">GTP-binding</keyword>
<dbReference type="InterPro" id="IPR005225">
    <property type="entry name" value="Small_GTP-bd"/>
</dbReference>
<dbReference type="PROSITE" id="PS51421">
    <property type="entry name" value="RAS"/>
    <property type="match status" value="1"/>
</dbReference>
<keyword evidence="4" id="KW-0547">Nucleotide-binding</keyword>
<dbReference type="SMART" id="SM00174">
    <property type="entry name" value="RHO"/>
    <property type="match status" value="1"/>
</dbReference>
<organism evidence="9 10">
    <name type="scientific">Syncephalis pseudoplumigaleata</name>
    <dbReference type="NCBI Taxonomy" id="1712513"/>
    <lineage>
        <taxon>Eukaryota</taxon>
        <taxon>Fungi</taxon>
        <taxon>Fungi incertae sedis</taxon>
        <taxon>Zoopagomycota</taxon>
        <taxon>Zoopagomycotina</taxon>
        <taxon>Zoopagomycetes</taxon>
        <taxon>Zoopagales</taxon>
        <taxon>Piptocephalidaceae</taxon>
        <taxon>Syncephalis</taxon>
    </lineage>
</organism>
<keyword evidence="3" id="KW-0488">Methylation</keyword>
<dbReference type="InterPro" id="IPR027417">
    <property type="entry name" value="P-loop_NTPase"/>
</dbReference>
<keyword evidence="5" id="KW-0653">Protein transport</keyword>
<dbReference type="Proteomes" id="UP000278143">
    <property type="component" value="Unassembled WGS sequence"/>
</dbReference>
<dbReference type="SMART" id="SM00175">
    <property type="entry name" value="RAB"/>
    <property type="match status" value="1"/>
</dbReference>
<dbReference type="SMART" id="SM00173">
    <property type="entry name" value="RAS"/>
    <property type="match status" value="1"/>
</dbReference>
<dbReference type="SUPFAM" id="SSF52540">
    <property type="entry name" value="P-loop containing nucleoside triphosphate hydrolases"/>
    <property type="match status" value="1"/>
</dbReference>
<accession>A0A4P9Z645</accession>
<evidence type="ECO:0000256" key="8">
    <source>
        <dbReference type="ARBA" id="ARBA00023289"/>
    </source>
</evidence>
<dbReference type="FunFam" id="3.40.50.300:FF:001312">
    <property type="entry name" value="Ras-related protein Rab-18"/>
    <property type="match status" value="1"/>
</dbReference>
<evidence type="ECO:0000256" key="5">
    <source>
        <dbReference type="ARBA" id="ARBA00022927"/>
    </source>
</evidence>
<evidence type="ECO:0000313" key="10">
    <source>
        <dbReference type="Proteomes" id="UP000278143"/>
    </source>
</evidence>
<reference evidence="10" key="1">
    <citation type="journal article" date="2018" name="Nat. Microbiol.">
        <title>Leveraging single-cell genomics to expand the fungal tree of life.</title>
        <authorList>
            <person name="Ahrendt S.R."/>
            <person name="Quandt C.A."/>
            <person name="Ciobanu D."/>
            <person name="Clum A."/>
            <person name="Salamov A."/>
            <person name="Andreopoulos B."/>
            <person name="Cheng J.F."/>
            <person name="Woyke T."/>
            <person name="Pelin A."/>
            <person name="Henrissat B."/>
            <person name="Reynolds N.K."/>
            <person name="Benny G.L."/>
            <person name="Smith M.E."/>
            <person name="James T.Y."/>
            <person name="Grigoriev I.V."/>
        </authorList>
    </citation>
    <scope>NUCLEOTIDE SEQUENCE [LARGE SCALE GENOMIC DNA]</scope>
    <source>
        <strain evidence="10">Benny S71-1</strain>
    </source>
</reference>
<evidence type="ECO:0000256" key="7">
    <source>
        <dbReference type="ARBA" id="ARBA00023288"/>
    </source>
</evidence>
<dbReference type="SMART" id="SM00177">
    <property type="entry name" value="ARF"/>
    <property type="match status" value="1"/>
</dbReference>
<evidence type="ECO:0000313" key="9">
    <source>
        <dbReference type="EMBL" id="RKP28114.1"/>
    </source>
</evidence>
<feature type="non-terminal residue" evidence="9">
    <location>
        <position position="182"/>
    </location>
</feature>
<gene>
    <name evidence="9" type="ORF">SYNPS1DRAFT_7661</name>
</gene>
<dbReference type="Gene3D" id="3.40.50.300">
    <property type="entry name" value="P-loop containing nucleotide triphosphate hydrolases"/>
    <property type="match status" value="1"/>
</dbReference>
<dbReference type="AlphaFoldDB" id="A0A4P9Z645"/>
<dbReference type="GO" id="GO:0015031">
    <property type="term" value="P:protein transport"/>
    <property type="evidence" value="ECO:0007669"/>
    <property type="project" value="UniProtKB-KW"/>
</dbReference>
<dbReference type="Pfam" id="PF00071">
    <property type="entry name" value="Ras"/>
    <property type="match status" value="1"/>
</dbReference>
<dbReference type="GO" id="GO:0005525">
    <property type="term" value="F:GTP binding"/>
    <property type="evidence" value="ECO:0007669"/>
    <property type="project" value="UniProtKB-KW"/>
</dbReference>
<evidence type="ECO:0000256" key="1">
    <source>
        <dbReference type="ARBA" id="ARBA00006270"/>
    </source>
</evidence>
<evidence type="ECO:0000256" key="3">
    <source>
        <dbReference type="ARBA" id="ARBA00022481"/>
    </source>
</evidence>
<name>A0A4P9Z645_9FUNG</name>
<dbReference type="OrthoDB" id="9989112at2759"/>
<keyword evidence="7" id="KW-0449">Lipoprotein</keyword>
<dbReference type="PROSITE" id="PS51420">
    <property type="entry name" value="RHO"/>
    <property type="match status" value="1"/>
</dbReference>
<dbReference type="PROSITE" id="PS51417">
    <property type="entry name" value="ARF"/>
    <property type="match status" value="1"/>
</dbReference>
<protein>
    <submittedName>
        <fullName evidence="9">P-loop containing nucleoside triphosphate hydrolase protein</fullName>
    </submittedName>
</protein>
<keyword evidence="2" id="KW-0813">Transport</keyword>
<dbReference type="PRINTS" id="PR00449">
    <property type="entry name" value="RASTRNSFRMNG"/>
</dbReference>
<keyword evidence="10" id="KW-1185">Reference proteome</keyword>
<keyword evidence="8" id="KW-0636">Prenylation</keyword>
<dbReference type="GO" id="GO:0003924">
    <property type="term" value="F:GTPase activity"/>
    <property type="evidence" value="ECO:0007669"/>
    <property type="project" value="InterPro"/>
</dbReference>
<dbReference type="CDD" id="cd01863">
    <property type="entry name" value="Rab18"/>
    <property type="match status" value="1"/>
</dbReference>
<dbReference type="EMBL" id="KZ989118">
    <property type="protein sequence ID" value="RKP28114.1"/>
    <property type="molecule type" value="Genomic_DNA"/>
</dbReference>
<proteinExistence type="inferred from homology"/>
<comment type="similarity">
    <text evidence="1">Belongs to the small GTPase superfamily. Rab family.</text>
</comment>
<evidence type="ECO:0000256" key="2">
    <source>
        <dbReference type="ARBA" id="ARBA00022448"/>
    </source>
</evidence>
<evidence type="ECO:0000256" key="6">
    <source>
        <dbReference type="ARBA" id="ARBA00023134"/>
    </source>
</evidence>
<dbReference type="PANTHER" id="PTHR47977">
    <property type="entry name" value="RAS-RELATED PROTEIN RAB"/>
    <property type="match status" value="1"/>
</dbReference>